<dbReference type="Gene3D" id="1.10.510.10">
    <property type="entry name" value="Transferase(Phosphotransferase) domain 1"/>
    <property type="match status" value="1"/>
</dbReference>
<keyword evidence="4" id="KW-0677">Repeat</keyword>
<evidence type="ECO:0000256" key="1">
    <source>
        <dbReference type="ARBA" id="ARBA00004370"/>
    </source>
</evidence>
<dbReference type="Pfam" id="PF00560">
    <property type="entry name" value="LRR_1"/>
    <property type="match status" value="2"/>
</dbReference>
<dbReference type="Gene3D" id="3.80.10.10">
    <property type="entry name" value="Ribonuclease Inhibitor"/>
    <property type="match status" value="4"/>
</dbReference>
<feature type="transmembrane region" description="Helical" evidence="8">
    <location>
        <begin position="664"/>
        <end position="687"/>
    </location>
</feature>
<dbReference type="PROSITE" id="PS50011">
    <property type="entry name" value="PROTEIN_KINASE_DOM"/>
    <property type="match status" value="1"/>
</dbReference>
<name>A0ABS8SYN3_DATST</name>
<accession>A0ABS8SYN3</accession>
<dbReference type="InterPro" id="IPR001611">
    <property type="entry name" value="Leu-rich_rpt"/>
</dbReference>
<dbReference type="InterPro" id="IPR013210">
    <property type="entry name" value="LRR_N_plant-typ"/>
</dbReference>
<dbReference type="Gene3D" id="3.30.200.20">
    <property type="entry name" value="Phosphorylase Kinase, domain 1"/>
    <property type="match status" value="1"/>
</dbReference>
<dbReference type="InterPro" id="IPR017441">
    <property type="entry name" value="Protein_kinase_ATP_BS"/>
</dbReference>
<dbReference type="InterPro" id="IPR011009">
    <property type="entry name" value="Kinase-like_dom_sf"/>
</dbReference>
<evidence type="ECO:0000256" key="7">
    <source>
        <dbReference type="PROSITE-ProRule" id="PRU10141"/>
    </source>
</evidence>
<feature type="domain" description="Protein kinase" evidence="10">
    <location>
        <begin position="723"/>
        <end position="960"/>
    </location>
</feature>
<dbReference type="InterPro" id="IPR000719">
    <property type="entry name" value="Prot_kinase_dom"/>
</dbReference>
<keyword evidence="7" id="KW-0547">Nucleotide-binding</keyword>
<dbReference type="InterPro" id="IPR051809">
    <property type="entry name" value="Plant_receptor-like_S/T_kinase"/>
</dbReference>
<keyword evidence="2" id="KW-0433">Leucine-rich repeat</keyword>
<dbReference type="PANTHER" id="PTHR27008">
    <property type="entry name" value="OS04G0122200 PROTEIN"/>
    <property type="match status" value="1"/>
</dbReference>
<proteinExistence type="predicted"/>
<feature type="binding site" evidence="7">
    <location>
        <position position="751"/>
    </location>
    <ligand>
        <name>ATP</name>
        <dbReference type="ChEBI" id="CHEBI:30616"/>
    </ligand>
</feature>
<dbReference type="PANTHER" id="PTHR27008:SF497">
    <property type="entry name" value="OS11G0695000 PROTEIN"/>
    <property type="match status" value="1"/>
</dbReference>
<keyword evidence="6 8" id="KW-0472">Membrane</keyword>
<evidence type="ECO:0000256" key="5">
    <source>
        <dbReference type="ARBA" id="ARBA00022989"/>
    </source>
</evidence>
<feature type="signal peptide" evidence="9">
    <location>
        <begin position="1"/>
        <end position="16"/>
    </location>
</feature>
<evidence type="ECO:0000256" key="4">
    <source>
        <dbReference type="ARBA" id="ARBA00022737"/>
    </source>
</evidence>
<comment type="caution">
    <text evidence="11">The sequence shown here is derived from an EMBL/GenBank/DDBJ whole genome shotgun (WGS) entry which is preliminary data.</text>
</comment>
<keyword evidence="12" id="KW-1185">Reference proteome</keyword>
<reference evidence="11 12" key="1">
    <citation type="journal article" date="2021" name="BMC Genomics">
        <title>Datura genome reveals duplications of psychoactive alkaloid biosynthetic genes and high mutation rate following tissue culture.</title>
        <authorList>
            <person name="Rajewski A."/>
            <person name="Carter-House D."/>
            <person name="Stajich J."/>
            <person name="Litt A."/>
        </authorList>
    </citation>
    <scope>NUCLEOTIDE SEQUENCE [LARGE SCALE GENOMIC DNA]</scope>
    <source>
        <strain evidence="11">AR-01</strain>
    </source>
</reference>
<evidence type="ECO:0000256" key="9">
    <source>
        <dbReference type="SAM" id="SignalP"/>
    </source>
</evidence>
<dbReference type="PROSITE" id="PS00107">
    <property type="entry name" value="PROTEIN_KINASE_ATP"/>
    <property type="match status" value="1"/>
</dbReference>
<dbReference type="Proteomes" id="UP000823775">
    <property type="component" value="Unassembled WGS sequence"/>
</dbReference>
<organism evidence="11 12">
    <name type="scientific">Datura stramonium</name>
    <name type="common">Jimsonweed</name>
    <name type="synonym">Common thornapple</name>
    <dbReference type="NCBI Taxonomy" id="4076"/>
    <lineage>
        <taxon>Eukaryota</taxon>
        <taxon>Viridiplantae</taxon>
        <taxon>Streptophyta</taxon>
        <taxon>Embryophyta</taxon>
        <taxon>Tracheophyta</taxon>
        <taxon>Spermatophyta</taxon>
        <taxon>Magnoliopsida</taxon>
        <taxon>eudicotyledons</taxon>
        <taxon>Gunneridae</taxon>
        <taxon>Pentapetalae</taxon>
        <taxon>asterids</taxon>
        <taxon>lamiids</taxon>
        <taxon>Solanales</taxon>
        <taxon>Solanaceae</taxon>
        <taxon>Solanoideae</taxon>
        <taxon>Datureae</taxon>
        <taxon>Datura</taxon>
    </lineage>
</organism>
<keyword evidence="9" id="KW-0732">Signal</keyword>
<evidence type="ECO:0000256" key="2">
    <source>
        <dbReference type="ARBA" id="ARBA00022614"/>
    </source>
</evidence>
<evidence type="ECO:0000313" key="11">
    <source>
        <dbReference type="EMBL" id="MCD7463891.1"/>
    </source>
</evidence>
<comment type="subcellular location">
    <subcellularLocation>
        <location evidence="1">Membrane</location>
    </subcellularLocation>
</comment>
<evidence type="ECO:0000313" key="12">
    <source>
        <dbReference type="Proteomes" id="UP000823775"/>
    </source>
</evidence>
<feature type="chain" id="PRO_5045247494" description="Protein kinase domain-containing protein" evidence="9">
    <location>
        <begin position="17"/>
        <end position="960"/>
    </location>
</feature>
<dbReference type="Pfam" id="PF08263">
    <property type="entry name" value="LRRNT_2"/>
    <property type="match status" value="1"/>
</dbReference>
<evidence type="ECO:0000256" key="3">
    <source>
        <dbReference type="ARBA" id="ARBA00022692"/>
    </source>
</evidence>
<dbReference type="EMBL" id="JACEIK010000924">
    <property type="protein sequence ID" value="MCD7463891.1"/>
    <property type="molecule type" value="Genomic_DNA"/>
</dbReference>
<protein>
    <recommendedName>
        <fullName evidence="10">Protein kinase domain-containing protein</fullName>
    </recommendedName>
</protein>
<keyword evidence="7" id="KW-0067">ATP-binding</keyword>
<dbReference type="Pfam" id="PF00069">
    <property type="entry name" value="Pkinase"/>
    <property type="match status" value="1"/>
</dbReference>
<keyword evidence="3 8" id="KW-0812">Transmembrane</keyword>
<gene>
    <name evidence="11" type="ORF">HAX54_051655</name>
</gene>
<evidence type="ECO:0000256" key="8">
    <source>
        <dbReference type="SAM" id="Phobius"/>
    </source>
</evidence>
<dbReference type="InterPro" id="IPR032675">
    <property type="entry name" value="LRR_dom_sf"/>
</dbReference>
<sequence length="960" mass="106912">MILLFIIQYYSVSVSSDSSNETDQEVLLAFQKLVTSPSHFLANSWTKNTVFCSWFGITCSSKRQRVVALSLPDLQLQDTISPSLANLSFLRELNLENNFFHGGFSYRIGHLPHFQVINVQNNQLEGSIPTSLFQYWRVQVISLVFNKLNDEMWKGPWYVSELRVLNLKNNSLTGIIPPSVENATNLLNFSLSGNRINDNILKEIALFNISSLLAASLTINSLSDPLLLDEWNVVSNLKYLTISKKKISGRIPSNICLVRTELKDLFLDFNNIPGEIPRNIGCLVKLEKFYIGRNAISGTIPNSFSNISTLQYLSCSRNQIEGHIPPELGEVIKFEAVSFGEYLSYRRIPTTTGLHLSNIKGLYLADNDLEGEIPLHITNASKIVTLMLAKNFFSGNILTNLGNLCKLMLQDLKVGSNPLNDFLLNSIGNLSSTIEVFDIGDAHINGLIPTSISNMTGLTTLVFQYNNFTGSISPEIECIGNLSMLQHLYFGSNEVAEKFPSSLWKMRGLLFLKVSQNSIKGEVSLDIGGLKAIIDLDLSGNHLSGMRQSRIGDLQNMQCIFLSNNAFSGPIPLFFSNLISLEYLDLYLNALSATIPKSLEKLLYLKAINVSFNNLEGEIPSDGVFVNSTLQLFLGNKGLCGIHKLEVSACAITSLGKQSKYKKLVLKIVTPVVISSFMILLLVSIWIMKRQKKGKSKDVQKIPEIMTYQSISYHEIQQATNIFDGSNLIGKGSSGSVYIVTLSSGTVVVIKVLDLENEQVCRRFDTECEVMKNVRHINLVPVITTCSSDYIRAFVLQFVPNGSPENWLNKENCHLNLLQRVTIMLDVAMEIEYLHLGNDTPIVHCDLNPTKILLDENMVAHVGDFGTSKILAVSRSMTHTETLGTLGYVAPGFGEKRPMDKAIFNEYLGLREWIRQAFQGTMMDVVDVNLFSAEEQVTSRSEICISSVIELALDCTEDTP</sequence>
<evidence type="ECO:0000256" key="6">
    <source>
        <dbReference type="ARBA" id="ARBA00023136"/>
    </source>
</evidence>
<dbReference type="SUPFAM" id="SSF56112">
    <property type="entry name" value="Protein kinase-like (PK-like)"/>
    <property type="match status" value="1"/>
</dbReference>
<keyword evidence="5 8" id="KW-1133">Transmembrane helix</keyword>
<evidence type="ECO:0000259" key="10">
    <source>
        <dbReference type="PROSITE" id="PS50011"/>
    </source>
</evidence>
<dbReference type="SUPFAM" id="SSF52058">
    <property type="entry name" value="L domain-like"/>
    <property type="match status" value="2"/>
</dbReference>